<keyword evidence="2" id="KW-0614">Plasmid</keyword>
<evidence type="ECO:0000259" key="1">
    <source>
        <dbReference type="PROSITE" id="PS51736"/>
    </source>
</evidence>
<evidence type="ECO:0000313" key="3">
    <source>
        <dbReference type="Proteomes" id="UP000831113"/>
    </source>
</evidence>
<name>A0ABY4D582_9BACT</name>
<organism evidence="2 3">
    <name type="scientific">Hymenobacter tibetensis</name>
    <dbReference type="NCBI Taxonomy" id="497967"/>
    <lineage>
        <taxon>Bacteria</taxon>
        <taxon>Pseudomonadati</taxon>
        <taxon>Bacteroidota</taxon>
        <taxon>Cytophagia</taxon>
        <taxon>Cytophagales</taxon>
        <taxon>Hymenobacteraceae</taxon>
        <taxon>Hymenobacter</taxon>
    </lineage>
</organism>
<protein>
    <recommendedName>
        <fullName evidence="1">Resolvase/invertase-type recombinase catalytic domain-containing protein</fullName>
    </recommendedName>
</protein>
<sequence length="45" mass="4854">MHFGYTRVSAKDQHLDTQLGALTAAGIAPAHFYPGKGLRGHHRAP</sequence>
<accession>A0ABY4D582</accession>
<gene>
    <name evidence="2" type="ORF">MTX78_24945</name>
</gene>
<reference evidence="2 3" key="1">
    <citation type="submission" date="2022-03" db="EMBL/GenBank/DDBJ databases">
        <title>Hymenobactersp. isolated from the air.</title>
        <authorList>
            <person name="Won M."/>
            <person name="Kwon S.-W."/>
        </authorList>
    </citation>
    <scope>NUCLEOTIDE SEQUENCE [LARGE SCALE GENOMIC DNA]</scope>
    <source>
        <strain evidence="2 3">KACC 21982</strain>
        <plasmid evidence="2 3">unnamed5</plasmid>
    </source>
</reference>
<dbReference type="InterPro" id="IPR036162">
    <property type="entry name" value="Resolvase-like_N_sf"/>
</dbReference>
<keyword evidence="3" id="KW-1185">Reference proteome</keyword>
<evidence type="ECO:0000313" key="2">
    <source>
        <dbReference type="EMBL" id="UOG77659.1"/>
    </source>
</evidence>
<proteinExistence type="predicted"/>
<dbReference type="PROSITE" id="PS51736">
    <property type="entry name" value="RECOMBINASES_3"/>
    <property type="match status" value="1"/>
</dbReference>
<dbReference type="Proteomes" id="UP000831113">
    <property type="component" value="Plasmid unnamed5"/>
</dbReference>
<dbReference type="EMBL" id="CP094674">
    <property type="protein sequence ID" value="UOG77659.1"/>
    <property type="molecule type" value="Genomic_DNA"/>
</dbReference>
<feature type="domain" description="Resolvase/invertase-type recombinase catalytic" evidence="1">
    <location>
        <begin position="1"/>
        <end position="45"/>
    </location>
</feature>
<dbReference type="InterPro" id="IPR006119">
    <property type="entry name" value="Resolv_N"/>
</dbReference>
<geneLocation type="plasmid" evidence="2 3">
    <name>unnamed5</name>
</geneLocation>
<dbReference type="RefSeq" id="WP_243803523.1">
    <property type="nucleotide sequence ID" value="NZ_CP094674.1"/>
</dbReference>
<dbReference type="SUPFAM" id="SSF53041">
    <property type="entry name" value="Resolvase-like"/>
    <property type="match status" value="1"/>
</dbReference>